<dbReference type="Proteomes" id="UP000250169">
    <property type="component" value="Unassembled WGS sequence"/>
</dbReference>
<evidence type="ECO:0000313" key="2">
    <source>
        <dbReference type="EMBL" id="SQA92455.1"/>
    </source>
</evidence>
<protein>
    <submittedName>
        <fullName evidence="2">Uncharacterized protein</fullName>
    </submittedName>
</protein>
<dbReference type="RefSeq" id="WP_111971830.1">
    <property type="nucleotide sequence ID" value="NZ_UAVS01000001.1"/>
</dbReference>
<dbReference type="EMBL" id="UAVS01000001">
    <property type="protein sequence ID" value="SQA92455.1"/>
    <property type="molecule type" value="Genomic_DNA"/>
</dbReference>
<keyword evidence="1" id="KW-1133">Transmembrane helix</keyword>
<evidence type="ECO:0000313" key="4">
    <source>
        <dbReference type="Proteomes" id="UP000250169"/>
    </source>
</evidence>
<name>A0A2X2T021_CAPOC</name>
<keyword evidence="1" id="KW-0812">Transmembrane</keyword>
<feature type="transmembrane region" description="Helical" evidence="1">
    <location>
        <begin position="123"/>
        <end position="144"/>
    </location>
</feature>
<gene>
    <name evidence="2" type="ORF">NCTC11545_00014</name>
    <name evidence="3" type="ORF">NCTC11545_02549</name>
</gene>
<organism evidence="2 4">
    <name type="scientific">Capnocytophaga ochracea</name>
    <dbReference type="NCBI Taxonomy" id="1018"/>
    <lineage>
        <taxon>Bacteria</taxon>
        <taxon>Pseudomonadati</taxon>
        <taxon>Bacteroidota</taxon>
        <taxon>Flavobacteriia</taxon>
        <taxon>Flavobacteriales</taxon>
        <taxon>Flavobacteriaceae</taxon>
        <taxon>Capnocytophaga</taxon>
    </lineage>
</organism>
<dbReference type="AlphaFoldDB" id="A0A2X2T021"/>
<evidence type="ECO:0000313" key="3">
    <source>
        <dbReference type="EMBL" id="SQA95320.1"/>
    </source>
</evidence>
<accession>A0A2X2T021</accession>
<sequence>MSRKYNFIYSKLVEDNDDVVGHIAYSLYKNEKIEFIETFKEKHGTEPTELDLEPFHISSCTNGSLERFKRMAIVILQEFTNELLGRTIKDIEHNVISNYKKYLRETVDEIKPPSIGMSYLHGILQSVLGAFLFLLLMAGIIFAFNLNKKGTTISINDSSMNVEQTTIKDSINGNKK</sequence>
<reference evidence="2 4" key="1">
    <citation type="submission" date="2018-06" db="EMBL/GenBank/DDBJ databases">
        <authorList>
            <consortium name="Pathogen Informatics"/>
            <person name="Doyle S."/>
        </authorList>
    </citation>
    <scope>NUCLEOTIDE SEQUENCE [LARGE SCALE GENOMIC DNA]</scope>
    <source>
        <strain evidence="2 4">NCTC11545</strain>
    </source>
</reference>
<dbReference type="EMBL" id="UAVS01000011">
    <property type="protein sequence ID" value="SQA95320.1"/>
    <property type="molecule type" value="Genomic_DNA"/>
</dbReference>
<keyword evidence="1" id="KW-0472">Membrane</keyword>
<evidence type="ECO:0000256" key="1">
    <source>
        <dbReference type="SAM" id="Phobius"/>
    </source>
</evidence>
<proteinExistence type="predicted"/>